<evidence type="ECO:0000256" key="2">
    <source>
        <dbReference type="SAM" id="Phobius"/>
    </source>
</evidence>
<evidence type="ECO:0000313" key="3">
    <source>
        <dbReference type="EMBL" id="KAK7500193.1"/>
    </source>
</evidence>
<feature type="compositionally biased region" description="Polar residues" evidence="1">
    <location>
        <begin position="91"/>
        <end position="104"/>
    </location>
</feature>
<organism evidence="3 4">
    <name type="scientific">Batillaria attramentaria</name>
    <dbReference type="NCBI Taxonomy" id="370345"/>
    <lineage>
        <taxon>Eukaryota</taxon>
        <taxon>Metazoa</taxon>
        <taxon>Spiralia</taxon>
        <taxon>Lophotrochozoa</taxon>
        <taxon>Mollusca</taxon>
        <taxon>Gastropoda</taxon>
        <taxon>Caenogastropoda</taxon>
        <taxon>Sorbeoconcha</taxon>
        <taxon>Cerithioidea</taxon>
        <taxon>Batillariidae</taxon>
        <taxon>Batillaria</taxon>
    </lineage>
</organism>
<sequence>QPLCTDRMSAQVITGHLGMVTMTSSRSWYPWCLTPFLLLVLLVTWLGMAVPSTRMDDTATVRAGTVDARDFPGPETTVGLPTVGNGVPVSGTKSAARSGQVTAT</sequence>
<evidence type="ECO:0000313" key="4">
    <source>
        <dbReference type="Proteomes" id="UP001519460"/>
    </source>
</evidence>
<dbReference type="AlphaFoldDB" id="A0ABD0LMG6"/>
<reference evidence="3 4" key="1">
    <citation type="journal article" date="2023" name="Sci. Data">
        <title>Genome assembly of the Korean intertidal mud-creeper Batillaria attramentaria.</title>
        <authorList>
            <person name="Patra A.K."/>
            <person name="Ho P.T."/>
            <person name="Jun S."/>
            <person name="Lee S.J."/>
            <person name="Kim Y."/>
            <person name="Won Y.J."/>
        </authorList>
    </citation>
    <scope>NUCLEOTIDE SEQUENCE [LARGE SCALE GENOMIC DNA]</scope>
    <source>
        <strain evidence="3">Wonlab-2016</strain>
    </source>
</reference>
<comment type="caution">
    <text evidence="3">The sequence shown here is derived from an EMBL/GenBank/DDBJ whole genome shotgun (WGS) entry which is preliminary data.</text>
</comment>
<proteinExistence type="predicted"/>
<name>A0ABD0LMG6_9CAEN</name>
<protein>
    <submittedName>
        <fullName evidence="3">Uncharacterized protein</fullName>
    </submittedName>
</protein>
<feature type="transmembrane region" description="Helical" evidence="2">
    <location>
        <begin position="28"/>
        <end position="48"/>
    </location>
</feature>
<keyword evidence="2" id="KW-0472">Membrane</keyword>
<accession>A0ABD0LMG6</accession>
<dbReference type="Proteomes" id="UP001519460">
    <property type="component" value="Unassembled WGS sequence"/>
</dbReference>
<evidence type="ECO:0000256" key="1">
    <source>
        <dbReference type="SAM" id="MobiDB-lite"/>
    </source>
</evidence>
<feature type="non-terminal residue" evidence="3">
    <location>
        <position position="104"/>
    </location>
</feature>
<keyword evidence="2" id="KW-1133">Transmembrane helix</keyword>
<gene>
    <name evidence="3" type="ORF">BaRGS_00008416</name>
</gene>
<feature type="region of interest" description="Disordered" evidence="1">
    <location>
        <begin position="67"/>
        <end position="104"/>
    </location>
</feature>
<keyword evidence="4" id="KW-1185">Reference proteome</keyword>
<feature type="non-terminal residue" evidence="3">
    <location>
        <position position="1"/>
    </location>
</feature>
<keyword evidence="2" id="KW-0812">Transmembrane</keyword>
<dbReference type="EMBL" id="JACVVK020000038">
    <property type="protein sequence ID" value="KAK7500193.1"/>
    <property type="molecule type" value="Genomic_DNA"/>
</dbReference>